<reference evidence="1" key="1">
    <citation type="journal article" date="2023" name="Mol. Biol. Evol.">
        <title>Third-Generation Sequencing Reveals the Adaptive Role of the Epigenome in Three Deep-Sea Polychaetes.</title>
        <authorList>
            <person name="Perez M."/>
            <person name="Aroh O."/>
            <person name="Sun Y."/>
            <person name="Lan Y."/>
            <person name="Juniper S.K."/>
            <person name="Young C.R."/>
            <person name="Angers B."/>
            <person name="Qian P.Y."/>
        </authorList>
    </citation>
    <scope>NUCLEOTIDE SEQUENCE</scope>
    <source>
        <strain evidence="1">P08H-3</strain>
    </source>
</reference>
<protein>
    <submittedName>
        <fullName evidence="1">Uncharacterized protein</fullName>
    </submittedName>
</protein>
<proteinExistence type="predicted"/>
<name>A0AAD9J627_9ANNE</name>
<dbReference type="Proteomes" id="UP001208570">
    <property type="component" value="Unassembled WGS sequence"/>
</dbReference>
<keyword evidence="2" id="KW-1185">Reference proteome</keyword>
<dbReference type="InterPro" id="IPR021345">
    <property type="entry name" value="DUF2961"/>
</dbReference>
<comment type="caution">
    <text evidence="1">The sequence shown here is derived from an EMBL/GenBank/DDBJ whole genome shotgun (WGS) entry which is preliminary data.</text>
</comment>
<evidence type="ECO:0000313" key="2">
    <source>
        <dbReference type="Proteomes" id="UP001208570"/>
    </source>
</evidence>
<evidence type="ECO:0000313" key="1">
    <source>
        <dbReference type="EMBL" id="KAK2147139.1"/>
    </source>
</evidence>
<dbReference type="Gene3D" id="2.60.120.1390">
    <property type="match status" value="1"/>
</dbReference>
<organism evidence="1 2">
    <name type="scientific">Paralvinella palmiformis</name>
    <dbReference type="NCBI Taxonomy" id="53620"/>
    <lineage>
        <taxon>Eukaryota</taxon>
        <taxon>Metazoa</taxon>
        <taxon>Spiralia</taxon>
        <taxon>Lophotrochozoa</taxon>
        <taxon>Annelida</taxon>
        <taxon>Polychaeta</taxon>
        <taxon>Sedentaria</taxon>
        <taxon>Canalipalpata</taxon>
        <taxon>Terebellida</taxon>
        <taxon>Terebelliformia</taxon>
        <taxon>Alvinellidae</taxon>
        <taxon>Paralvinella</taxon>
    </lineage>
</organism>
<dbReference type="EMBL" id="JAODUP010000568">
    <property type="protein sequence ID" value="KAK2147139.1"/>
    <property type="molecule type" value="Genomic_DNA"/>
</dbReference>
<dbReference type="AlphaFoldDB" id="A0AAD9J627"/>
<gene>
    <name evidence="1" type="ORF">LSH36_568g02002</name>
</gene>
<dbReference type="Pfam" id="PF11175">
    <property type="entry name" value="DUF2961"/>
    <property type="match status" value="1"/>
</dbReference>
<sequence length="780" mass="89807">MNWLPRKWKSKFIRMFIVAWLALLLYLYFTLSSGDILGRKSAHRQSIIARLMQAYPFNDSKYVYRPLDDIKFPKYQTLSFYHLPKRHCGLMFTEVTSANRDTGYPLAPDFTFHLQYSRTNVVLYEDYGPGCVHRVFLFPVLPTHADLLYKMTASDLRNSFISFVIDGTEFKYGLEQFMLGEKWPFLNPFNTRHRYLASGMGSYMSLCYSHSMKISYIPSDPLPNNLFQLTINCSRHDLYCPVHIYSSVSRIKFPTGAKVESFASDEYTYKATAELIATMLNEPEHHQPVAVHDNCHLQCVKVCRGCRRIVFSQRRSGVVSSVLMRVYDLGTGKLRSNWNDILFSASFDGRHQMIEHITLGSLFGATASLNEFGAAALGKKKLKCEHHNTSLPLLSREVTGYFSYPMPFWKSIELSLDGTDFLNAPLLVCYQVHVVPNFYSSLDTGYLHIEKSYFSDNVTGYRQLLSVTDSWGQVVGMMMEIDNLRPLQGTMLNERWAALQSDVVMFIDGVQAASVLGTGLEDYFSYAHGFNMAENTTYAFVGNYHASPRRKEPLTWHCYRLHIADPIYFSQSIELIMEGTSEEYFQIKQPGISHQEYVKRQQEGKGCLSHLVIYYTSGKSGLTLTDTLHLAASSSETEHELKIQSSFLQDKSPEFFLRNKRYLGACNKNETFDFRGRSFSAHSKITFTMKTVAHNKGVMLRRKFHSLPKVSWNELGRIWLDDTDLGIWFIPMGTLSEQYCIRQEDFTIGLQHTRNRTRLTFTIEPVTEWRDISYSLFSVI</sequence>
<accession>A0AAD9J627</accession>